<evidence type="ECO:0000313" key="2">
    <source>
        <dbReference type="Proteomes" id="UP001165960"/>
    </source>
</evidence>
<dbReference type="EMBL" id="QTSX02006393">
    <property type="protein sequence ID" value="KAJ9055674.1"/>
    <property type="molecule type" value="Genomic_DNA"/>
</dbReference>
<accession>A0ACC2RZX5</accession>
<protein>
    <submittedName>
        <fullName evidence="1">Uncharacterized protein</fullName>
    </submittedName>
</protein>
<feature type="non-terminal residue" evidence="1">
    <location>
        <position position="183"/>
    </location>
</feature>
<reference evidence="1" key="1">
    <citation type="submission" date="2022-04" db="EMBL/GenBank/DDBJ databases">
        <title>Genome of the entomopathogenic fungus Entomophthora muscae.</title>
        <authorList>
            <person name="Elya C."/>
            <person name="Lovett B.R."/>
            <person name="Lee E."/>
            <person name="Macias A.M."/>
            <person name="Hajek A.E."/>
            <person name="De Bivort B.L."/>
            <person name="Kasson M.T."/>
            <person name="De Fine Licht H.H."/>
            <person name="Stajich J.E."/>
        </authorList>
    </citation>
    <scope>NUCLEOTIDE SEQUENCE</scope>
    <source>
        <strain evidence="1">Berkeley</strain>
    </source>
</reference>
<dbReference type="Proteomes" id="UP001165960">
    <property type="component" value="Unassembled WGS sequence"/>
</dbReference>
<evidence type="ECO:0000313" key="1">
    <source>
        <dbReference type="EMBL" id="KAJ9055674.1"/>
    </source>
</evidence>
<comment type="caution">
    <text evidence="1">The sequence shown here is derived from an EMBL/GenBank/DDBJ whole genome shotgun (WGS) entry which is preliminary data.</text>
</comment>
<organism evidence="1 2">
    <name type="scientific">Entomophthora muscae</name>
    <dbReference type="NCBI Taxonomy" id="34485"/>
    <lineage>
        <taxon>Eukaryota</taxon>
        <taxon>Fungi</taxon>
        <taxon>Fungi incertae sedis</taxon>
        <taxon>Zoopagomycota</taxon>
        <taxon>Entomophthoromycotina</taxon>
        <taxon>Entomophthoromycetes</taxon>
        <taxon>Entomophthorales</taxon>
        <taxon>Entomophthoraceae</taxon>
        <taxon>Entomophthora</taxon>
    </lineage>
</organism>
<keyword evidence="2" id="KW-1185">Reference proteome</keyword>
<name>A0ACC2RZX5_9FUNG</name>
<gene>
    <name evidence="1" type="ORF">DSO57_1001651</name>
</gene>
<sequence>MKLIVAKSVPPLDAVISLPFGAIISLVWLFLLHGSTFSVSACWGSIPEKCGQAVLQSTGPVARRNPGSGFNSCSRAWVSRDEELSILTRVPARNDVRNFAGKEIIVKLGSPELQIRDGGTEPITTDTNVYLTKNGIKHTIASPYHPQVSVKVEKLNGALVGALSKLSANNPHLWADMLPSALM</sequence>
<proteinExistence type="predicted"/>